<gene>
    <name evidence="1" type="ORF">LF1_31440</name>
</gene>
<evidence type="ECO:0000313" key="1">
    <source>
        <dbReference type="EMBL" id="KAA1260604.1"/>
    </source>
</evidence>
<dbReference type="Proteomes" id="UP000322699">
    <property type="component" value="Unassembled WGS sequence"/>
</dbReference>
<accession>A0A5B1CMV6</accession>
<dbReference type="OrthoDB" id="292680at2"/>
<dbReference type="EMBL" id="VRLW01000001">
    <property type="protein sequence ID" value="KAA1260604.1"/>
    <property type="molecule type" value="Genomic_DNA"/>
</dbReference>
<protein>
    <submittedName>
        <fullName evidence="1">Uncharacterized protein</fullName>
    </submittedName>
</protein>
<keyword evidence="2" id="KW-1185">Reference proteome</keyword>
<dbReference type="RefSeq" id="WP_068262355.1">
    <property type="nucleotide sequence ID" value="NZ_LWSK01000035.1"/>
</dbReference>
<dbReference type="AlphaFoldDB" id="A0A5B1CMV6"/>
<name>A0A5B1CMV6_9BACT</name>
<evidence type="ECO:0000313" key="2">
    <source>
        <dbReference type="Proteomes" id="UP000322699"/>
    </source>
</evidence>
<sequence>MKRFQTSPLVLLGILGIASIQVVGVGQNPDYQNPAQNQGFEPSSDPNLAGLPAWAGQVDQTAQAANLNPPASGVSAPNVGAAGDIIGFSHSDGAGSQRITLVNTSKSWMAVYHIDRSGKIRLASSRPIDADFTLQLNATAPLPDEIRRMDRR</sequence>
<reference evidence="1 2" key="1">
    <citation type="submission" date="2019-08" db="EMBL/GenBank/DDBJ databases">
        <title>Deep-cultivation of Planctomycetes and their phenomic and genomic characterization uncovers novel biology.</title>
        <authorList>
            <person name="Wiegand S."/>
            <person name="Jogler M."/>
            <person name="Boedeker C."/>
            <person name="Pinto D."/>
            <person name="Vollmers J."/>
            <person name="Rivas-Marin E."/>
            <person name="Kohn T."/>
            <person name="Peeters S.H."/>
            <person name="Heuer A."/>
            <person name="Rast P."/>
            <person name="Oberbeckmann S."/>
            <person name="Bunk B."/>
            <person name="Jeske O."/>
            <person name="Meyerdierks A."/>
            <person name="Storesund J.E."/>
            <person name="Kallscheuer N."/>
            <person name="Luecker S."/>
            <person name="Lage O.M."/>
            <person name="Pohl T."/>
            <person name="Merkel B.J."/>
            <person name="Hornburger P."/>
            <person name="Mueller R.-W."/>
            <person name="Bruemmer F."/>
            <person name="Labrenz M."/>
            <person name="Spormann A.M."/>
            <person name="Op Den Camp H."/>
            <person name="Overmann J."/>
            <person name="Amann R."/>
            <person name="Jetten M.S.M."/>
            <person name="Mascher T."/>
            <person name="Medema M.H."/>
            <person name="Devos D.P."/>
            <person name="Kaster A.-K."/>
            <person name="Ovreas L."/>
            <person name="Rohde M."/>
            <person name="Galperin M.Y."/>
            <person name="Jogler C."/>
        </authorList>
    </citation>
    <scope>NUCLEOTIDE SEQUENCE [LARGE SCALE GENOMIC DNA]</scope>
    <source>
        <strain evidence="1 2">LF1</strain>
    </source>
</reference>
<organism evidence="1 2">
    <name type="scientific">Rubripirellula obstinata</name>
    <dbReference type="NCBI Taxonomy" id="406547"/>
    <lineage>
        <taxon>Bacteria</taxon>
        <taxon>Pseudomonadati</taxon>
        <taxon>Planctomycetota</taxon>
        <taxon>Planctomycetia</taxon>
        <taxon>Pirellulales</taxon>
        <taxon>Pirellulaceae</taxon>
        <taxon>Rubripirellula</taxon>
    </lineage>
</organism>
<comment type="caution">
    <text evidence="1">The sequence shown here is derived from an EMBL/GenBank/DDBJ whole genome shotgun (WGS) entry which is preliminary data.</text>
</comment>
<proteinExistence type="predicted"/>